<dbReference type="InterPro" id="IPR006674">
    <property type="entry name" value="HD_domain"/>
</dbReference>
<evidence type="ECO:0000259" key="1">
    <source>
        <dbReference type="PROSITE" id="PS51831"/>
    </source>
</evidence>
<dbReference type="RefSeq" id="WP_347796432.1">
    <property type="nucleotide sequence ID" value="NZ_JAYMYY010000009.1"/>
</dbReference>
<dbReference type="Proteomes" id="UP001444146">
    <property type="component" value="Unassembled WGS sequence"/>
</dbReference>
<protein>
    <submittedName>
        <fullName evidence="3">HD domain-containing phosphohydrolase</fullName>
    </submittedName>
</protein>
<dbReference type="CDD" id="cd00077">
    <property type="entry name" value="HDc"/>
    <property type="match status" value="1"/>
</dbReference>
<evidence type="ECO:0000313" key="4">
    <source>
        <dbReference type="Proteomes" id="UP001444146"/>
    </source>
</evidence>
<dbReference type="SUPFAM" id="SSF109604">
    <property type="entry name" value="HD-domain/PDEase-like"/>
    <property type="match status" value="2"/>
</dbReference>
<name>A0ABV0HRA4_9ENTR</name>
<dbReference type="InterPro" id="IPR037522">
    <property type="entry name" value="HD_GYP_dom"/>
</dbReference>
<reference evidence="3 4" key="1">
    <citation type="submission" date="2024-01" db="EMBL/GenBank/DDBJ databases">
        <title>Pseudocitrobacter sp. Endophytic strain Cyp-38L.</title>
        <authorList>
            <person name="Amer M.A."/>
            <person name="Hamed S.M."/>
        </authorList>
    </citation>
    <scope>NUCLEOTIDE SEQUENCE [LARGE SCALE GENOMIC DNA]</scope>
    <source>
        <strain evidence="3 4">Cyp38S</strain>
    </source>
</reference>
<sequence length="390" mass="44568">MKISVQDCLNLINVVIEPLFSDLALHLRQSSFIAFYIARNLQLSDNQIKNVFISASMHDLGLLLKNTRSDRLVTADILNGHYVNGLEVQHEIMMLNRISNSLSVPENDCTLINDIVYFSDTFELYLKSQDKDYISYPEILVNDFFIQHPAFRQEIVEAMKRLALDDVFWLRLESTNLHKVLQRISPLRESYVTLDDLKDICLILARIVDIHSSFTVTHSTSVSRVAAKIASLMSCSPEQQKKIGIAGYLHDIGKVYIPSEVLNKEGQLTRKERALMKKHSYKTLEMLSHIKSLQEIIPWAANHHERLDGSGYPFGLRAEELDETSRIIAVADVFTALTEDRPYRKGMDLPRAMDILETEAEQGKLDKLIVNVVKRNINIIFDCVGRIIPE</sequence>
<dbReference type="PROSITE" id="PS51832">
    <property type="entry name" value="HD_GYP"/>
    <property type="match status" value="1"/>
</dbReference>
<organism evidence="3 4">
    <name type="scientific">Pseudocitrobacter cyperus</name>
    <dbReference type="NCBI Taxonomy" id="3112843"/>
    <lineage>
        <taxon>Bacteria</taxon>
        <taxon>Pseudomonadati</taxon>
        <taxon>Pseudomonadota</taxon>
        <taxon>Gammaproteobacteria</taxon>
        <taxon>Enterobacterales</taxon>
        <taxon>Enterobacteriaceae</taxon>
        <taxon>Pseudocitrobacter</taxon>
    </lineage>
</organism>
<dbReference type="PANTHER" id="PTHR43155">
    <property type="entry name" value="CYCLIC DI-GMP PHOSPHODIESTERASE PA4108-RELATED"/>
    <property type="match status" value="1"/>
</dbReference>
<evidence type="ECO:0000313" key="3">
    <source>
        <dbReference type="EMBL" id="MEO3992207.1"/>
    </source>
</evidence>
<comment type="caution">
    <text evidence="3">The sequence shown here is derived from an EMBL/GenBank/DDBJ whole genome shotgun (WGS) entry which is preliminary data.</text>
</comment>
<evidence type="ECO:0000259" key="2">
    <source>
        <dbReference type="PROSITE" id="PS51832"/>
    </source>
</evidence>
<dbReference type="EMBL" id="JAYMYY010000009">
    <property type="protein sequence ID" value="MEO3992207.1"/>
    <property type="molecule type" value="Genomic_DNA"/>
</dbReference>
<keyword evidence="4" id="KW-1185">Reference proteome</keyword>
<dbReference type="Pfam" id="PF13487">
    <property type="entry name" value="HD_5"/>
    <property type="match status" value="1"/>
</dbReference>
<dbReference type="Gene3D" id="1.10.3210.10">
    <property type="entry name" value="Hypothetical protein af1432"/>
    <property type="match status" value="1"/>
</dbReference>
<dbReference type="PANTHER" id="PTHR43155:SF1">
    <property type="entry name" value="3'3'-CGAMP-SPECIFIC PHOSPHODIESTERASE 1"/>
    <property type="match status" value="1"/>
</dbReference>
<dbReference type="InterPro" id="IPR006675">
    <property type="entry name" value="HDIG_dom"/>
</dbReference>
<dbReference type="PROSITE" id="PS51831">
    <property type="entry name" value="HD"/>
    <property type="match status" value="1"/>
</dbReference>
<feature type="domain" description="HD" evidence="1">
    <location>
        <begin position="215"/>
        <end position="337"/>
    </location>
</feature>
<dbReference type="SMART" id="SM00471">
    <property type="entry name" value="HDc"/>
    <property type="match status" value="1"/>
</dbReference>
<feature type="domain" description="HD-GYP" evidence="2">
    <location>
        <begin position="193"/>
        <end position="389"/>
    </location>
</feature>
<gene>
    <name evidence="3" type="ORF">VSR74_20635</name>
</gene>
<accession>A0ABV0HRA4</accession>
<proteinExistence type="predicted"/>
<dbReference type="InterPro" id="IPR003607">
    <property type="entry name" value="HD/PDEase_dom"/>
</dbReference>
<dbReference type="NCBIfam" id="TIGR00277">
    <property type="entry name" value="HDIG"/>
    <property type="match status" value="1"/>
</dbReference>